<dbReference type="RefSeq" id="WP_048675007.1">
    <property type="nucleotide sequence ID" value="NZ_CBTJ020000076.1"/>
</dbReference>
<comment type="caution">
    <text evidence="2">The sequence shown here is derived from an EMBL/GenBank/DDBJ whole genome shotgun (WGS) entry which is preliminary data.</text>
</comment>
<protein>
    <submittedName>
        <fullName evidence="2">Histone acetyltransferase HPA2/related acetyltransferase</fullName>
    </submittedName>
</protein>
<feature type="domain" description="Thioesterase putative" evidence="1">
    <location>
        <begin position="5"/>
        <end position="145"/>
    </location>
</feature>
<dbReference type="InterPro" id="IPR012660">
    <property type="entry name" value="YiiD_C"/>
</dbReference>
<dbReference type="AlphaFoldDB" id="W6MAM8"/>
<dbReference type="GO" id="GO:0016740">
    <property type="term" value="F:transferase activity"/>
    <property type="evidence" value="ECO:0007669"/>
    <property type="project" value="UniProtKB-KW"/>
</dbReference>
<dbReference type="STRING" id="1400863.BN873_660053"/>
<evidence type="ECO:0000259" key="1">
    <source>
        <dbReference type="Pfam" id="PF09500"/>
    </source>
</evidence>
<dbReference type="InterPro" id="IPR029069">
    <property type="entry name" value="HotDog_dom_sf"/>
</dbReference>
<gene>
    <name evidence="2" type="ORF">BN873_660053</name>
</gene>
<proteinExistence type="predicted"/>
<organism evidence="2 3">
    <name type="scientific">Candidatus Competibacter denitrificans Run_A_D11</name>
    <dbReference type="NCBI Taxonomy" id="1400863"/>
    <lineage>
        <taxon>Bacteria</taxon>
        <taxon>Pseudomonadati</taxon>
        <taxon>Pseudomonadota</taxon>
        <taxon>Gammaproteobacteria</taxon>
        <taxon>Candidatus Competibacteraceae</taxon>
        <taxon>Candidatus Competibacter</taxon>
    </lineage>
</organism>
<sequence length="157" mass="17666">MSYQQEINDYLNRHVPLFRAMEARLERCDATGLAMRAPLAPNINDKGIAFGGSMAAIAALTGWALTFTTLREHAESAEIFITDSTLKFLRPVRGEIVTECIRPDATAIERFIERYRQRGKARWAVEVTVRAEGELAMTFNGDYGVFKSEQSRSFAID</sequence>
<dbReference type="SUPFAM" id="SSF54637">
    <property type="entry name" value="Thioesterase/thiol ester dehydrase-isomerase"/>
    <property type="match status" value="1"/>
</dbReference>
<dbReference type="Pfam" id="PF09500">
    <property type="entry name" value="YiiD_C"/>
    <property type="match status" value="1"/>
</dbReference>
<name>W6MAM8_9GAMM</name>
<dbReference type="Gene3D" id="3.10.129.10">
    <property type="entry name" value="Hotdog Thioesterase"/>
    <property type="match status" value="1"/>
</dbReference>
<keyword evidence="3" id="KW-1185">Reference proteome</keyword>
<reference evidence="2" key="2">
    <citation type="submission" date="2014-03" db="EMBL/GenBank/DDBJ databases">
        <title>Candidatus Competibacter-lineage genomes retrieved from metagenomes reveal functional metabolic diversity.</title>
        <authorList>
            <person name="McIlroy S.J."/>
            <person name="Albertsen M."/>
            <person name="Andresen E.K."/>
            <person name="Saunders A.M."/>
            <person name="Kristiansen R."/>
            <person name="Stokholm-Bjerregaard M."/>
            <person name="Nielsen K.L."/>
            <person name="Nielsen P.H."/>
        </authorList>
    </citation>
    <scope>NUCLEOTIDE SEQUENCE</scope>
    <source>
        <strain evidence="2">Run_A_D11</strain>
    </source>
</reference>
<dbReference type="NCBIfam" id="TIGR02447">
    <property type="entry name" value="yiiD_Cterm"/>
    <property type="match status" value="1"/>
</dbReference>
<reference evidence="2" key="1">
    <citation type="submission" date="2013-07" db="EMBL/GenBank/DDBJ databases">
        <authorList>
            <person name="McIlroy S."/>
        </authorList>
    </citation>
    <scope>NUCLEOTIDE SEQUENCE [LARGE SCALE GENOMIC DNA]</scope>
    <source>
        <strain evidence="2">Run_A_D11</strain>
    </source>
</reference>
<evidence type="ECO:0000313" key="3">
    <source>
        <dbReference type="Proteomes" id="UP000035760"/>
    </source>
</evidence>
<accession>W6MAM8</accession>
<dbReference type="Proteomes" id="UP000035760">
    <property type="component" value="Unassembled WGS sequence"/>
</dbReference>
<dbReference type="EMBL" id="CBTJ020000076">
    <property type="protein sequence ID" value="CDI03819.1"/>
    <property type="molecule type" value="Genomic_DNA"/>
</dbReference>
<evidence type="ECO:0000313" key="2">
    <source>
        <dbReference type="EMBL" id="CDI03819.1"/>
    </source>
</evidence>